<dbReference type="Gene3D" id="3.40.525.10">
    <property type="entry name" value="CRAL-TRIO lipid binding domain"/>
    <property type="match status" value="2"/>
</dbReference>
<organism evidence="9">
    <name type="scientific">Vitis vinifera</name>
    <name type="common">Grape</name>
    <dbReference type="NCBI Taxonomy" id="29760"/>
    <lineage>
        <taxon>Eukaryota</taxon>
        <taxon>Viridiplantae</taxon>
        <taxon>Streptophyta</taxon>
        <taxon>Embryophyta</taxon>
        <taxon>Tracheophyta</taxon>
        <taxon>Spermatophyta</taxon>
        <taxon>Magnoliopsida</taxon>
        <taxon>eudicotyledons</taxon>
        <taxon>Gunneridae</taxon>
        <taxon>Pentapetalae</taxon>
        <taxon>rosids</taxon>
        <taxon>Vitales</taxon>
        <taxon>Vitaceae</taxon>
        <taxon>Viteae</taxon>
        <taxon>Vitis</taxon>
    </lineage>
</organism>
<dbReference type="Pfam" id="PF00650">
    <property type="entry name" value="CRAL_TRIO"/>
    <property type="match status" value="1"/>
</dbReference>
<dbReference type="PROSITE" id="PS50191">
    <property type="entry name" value="CRAL_TRIO"/>
    <property type="match status" value="1"/>
</dbReference>
<dbReference type="PANTHER" id="PTHR45657">
    <property type="entry name" value="CRAL-TRIO DOMAIN-CONTAINING PROTEIN YKL091C-RELATED"/>
    <property type="match status" value="1"/>
</dbReference>
<keyword evidence="3" id="KW-0653">Protein transport</keyword>
<evidence type="ECO:0000256" key="1">
    <source>
        <dbReference type="ARBA" id="ARBA00004202"/>
    </source>
</evidence>
<evidence type="ECO:0000256" key="3">
    <source>
        <dbReference type="ARBA" id="ARBA00022927"/>
    </source>
</evidence>
<dbReference type="SUPFAM" id="SSF52087">
    <property type="entry name" value="CRAL/TRIO domain"/>
    <property type="match status" value="1"/>
</dbReference>
<dbReference type="SUPFAM" id="SSF46938">
    <property type="entry name" value="CRAL/TRIO N-terminal domain"/>
    <property type="match status" value="1"/>
</dbReference>
<dbReference type="InterPro" id="IPR011074">
    <property type="entry name" value="CRAL/TRIO_N_dom"/>
</dbReference>
<keyword evidence="3" id="KW-0813">Transport</keyword>
<name>A5C714_VITVI</name>
<dbReference type="InterPro" id="IPR001251">
    <property type="entry name" value="CRAL-TRIO_dom"/>
</dbReference>
<feature type="coiled-coil region" evidence="6">
    <location>
        <begin position="446"/>
        <end position="484"/>
    </location>
</feature>
<dbReference type="InterPro" id="IPR036273">
    <property type="entry name" value="CRAL/TRIO_N_dom_sf"/>
</dbReference>
<feature type="domain" description="CRAL-TRIO" evidence="8">
    <location>
        <begin position="73"/>
        <end position="260"/>
    </location>
</feature>
<dbReference type="CDD" id="cd00170">
    <property type="entry name" value="SEC14"/>
    <property type="match status" value="1"/>
</dbReference>
<dbReference type="PANTHER" id="PTHR45657:SF29">
    <property type="entry name" value="PHOSPHATIDYLINOSITOL_PHOSPHATIDYLCHOLINE TRANSFER PROTEIN SFH12"/>
    <property type="match status" value="1"/>
</dbReference>
<proteinExistence type="inferred from homology"/>
<keyword evidence="7" id="KW-0812">Transmembrane</keyword>
<comment type="subcellular location">
    <subcellularLocation>
        <location evidence="1">Cell membrane</location>
        <topology evidence="1">Peripheral membrane protein</topology>
    </subcellularLocation>
    <subcellularLocation>
        <location evidence="2">Golgi apparatus membrane</location>
        <topology evidence="2">Peripheral membrane protein</topology>
    </subcellularLocation>
</comment>
<evidence type="ECO:0000313" key="9">
    <source>
        <dbReference type="EMBL" id="CAN70946.1"/>
    </source>
</evidence>
<evidence type="ECO:0000256" key="4">
    <source>
        <dbReference type="ARBA" id="ARBA00023034"/>
    </source>
</evidence>
<evidence type="ECO:0000256" key="7">
    <source>
        <dbReference type="SAM" id="Phobius"/>
    </source>
</evidence>
<dbReference type="InterPro" id="IPR036865">
    <property type="entry name" value="CRAL-TRIO_dom_sf"/>
</dbReference>
<dbReference type="EMBL" id="AM484540">
    <property type="protein sequence ID" value="CAN70946.1"/>
    <property type="molecule type" value="Genomic_DNA"/>
</dbReference>
<keyword evidence="6" id="KW-0175">Coiled coil</keyword>
<keyword evidence="4" id="KW-0333">Golgi apparatus</keyword>
<evidence type="ECO:0000256" key="2">
    <source>
        <dbReference type="ARBA" id="ARBA00004395"/>
    </source>
</evidence>
<comment type="similarity">
    <text evidence="5">Belongs to the SFH family.</text>
</comment>
<gene>
    <name evidence="9" type="ORF">VITISV_002870</name>
</gene>
<dbReference type="GO" id="GO:0005886">
    <property type="term" value="C:plasma membrane"/>
    <property type="evidence" value="ECO:0007669"/>
    <property type="project" value="UniProtKB-SubCell"/>
</dbReference>
<dbReference type="AlphaFoldDB" id="A5C714"/>
<dbReference type="GO" id="GO:0015031">
    <property type="term" value="P:protein transport"/>
    <property type="evidence" value="ECO:0007669"/>
    <property type="project" value="UniProtKB-KW"/>
</dbReference>
<accession>A5C714</accession>
<reference evidence="9" key="1">
    <citation type="journal article" date="2007" name="PLoS ONE">
        <title>The first genome sequence of an elite grapevine cultivar (Pinot noir Vitis vinifera L.): coping with a highly heterozygous genome.</title>
        <authorList>
            <person name="Velasco R."/>
            <person name="Zharkikh A."/>
            <person name="Troggio M."/>
            <person name="Cartwright D.A."/>
            <person name="Cestaro A."/>
            <person name="Pruss D."/>
            <person name="Pindo M."/>
            <person name="FitzGerald L.M."/>
            <person name="Vezzulli S."/>
            <person name="Reid J."/>
            <person name="Malacarne G."/>
            <person name="Iliev D."/>
            <person name="Coppola G."/>
            <person name="Wardell B."/>
            <person name="Micheletti D."/>
            <person name="Macalma T."/>
            <person name="Facci M."/>
            <person name="Mitchell J.T."/>
            <person name="Perazzolli M."/>
            <person name="Eldredge G."/>
            <person name="Gatto P."/>
            <person name="Oyzerski R."/>
            <person name="Moretto M."/>
            <person name="Gutin N."/>
            <person name="Stefanini M."/>
            <person name="Chen Y."/>
            <person name="Segala C."/>
            <person name="Davenport C."/>
            <person name="Dematte L."/>
            <person name="Mraz A."/>
            <person name="Battilana J."/>
            <person name="Stormo K."/>
            <person name="Costa F."/>
            <person name="Tao Q."/>
            <person name="Si-Ammour A."/>
            <person name="Harkins T."/>
            <person name="Lackey A."/>
            <person name="Perbost C."/>
            <person name="Taillon B."/>
            <person name="Stella A."/>
            <person name="Solovyev V."/>
            <person name="Fawcett J.A."/>
            <person name="Sterck L."/>
            <person name="Vandepoele K."/>
            <person name="Grando S.M."/>
            <person name="Toppo S."/>
            <person name="Moser C."/>
            <person name="Lanchbury J."/>
            <person name="Bogden R."/>
            <person name="Skolnick M."/>
            <person name="Sgaramella V."/>
            <person name="Bhatnagar S.K."/>
            <person name="Fontana P."/>
            <person name="Gutin A."/>
            <person name="Van de Peer Y."/>
            <person name="Salamini F."/>
            <person name="Viola R."/>
        </authorList>
    </citation>
    <scope>NUCLEOTIDE SEQUENCE</scope>
</reference>
<protein>
    <recommendedName>
        <fullName evidence="8">CRAL-TRIO domain-containing protein</fullName>
    </recommendedName>
</protein>
<dbReference type="GO" id="GO:0000139">
    <property type="term" value="C:Golgi membrane"/>
    <property type="evidence" value="ECO:0007669"/>
    <property type="project" value="UniProtKB-SubCell"/>
</dbReference>
<dbReference type="SMART" id="SM00516">
    <property type="entry name" value="SEC14"/>
    <property type="match status" value="1"/>
</dbReference>
<keyword evidence="7" id="KW-1133">Transmembrane helix</keyword>
<evidence type="ECO:0000256" key="6">
    <source>
        <dbReference type="SAM" id="Coils"/>
    </source>
</evidence>
<keyword evidence="7" id="KW-0472">Membrane</keyword>
<feature type="transmembrane region" description="Helical" evidence="7">
    <location>
        <begin position="349"/>
        <end position="368"/>
    </location>
</feature>
<evidence type="ECO:0000256" key="5">
    <source>
        <dbReference type="ARBA" id="ARBA00038020"/>
    </source>
</evidence>
<dbReference type="Pfam" id="PF03765">
    <property type="entry name" value="CRAL_TRIO_N"/>
    <property type="match status" value="1"/>
</dbReference>
<evidence type="ECO:0000259" key="8">
    <source>
        <dbReference type="PROSITE" id="PS50191"/>
    </source>
</evidence>
<sequence length="493" mass="56642">MAYKNQFQNYLGMAKSSRAKVDHSECERENRIGSLKKKANNASSKFRHSLTKRGRRSGKVMSVDIEDVHDAEELQAVDALRQALISEDRLPSRHDDYHMLLRFLKARKFDLEKTKQMWIDMLQWRKDFGADTIMEEFERTFVIKFPSCSISARKQIDQSTTILDVQGVGLKHFTKSARELIVNLQKVDGDNYPETLNRMFIINAGSGFRLLWNTVKSFLDPKTTSKIHMVQNGYAICRTKCESQSTAEKTISEDEIVYPKVSREVEDIQSLSPEVPRSYIEHPNLSPVHEEVRINQNFHKSYNYEDFIPIIDKSMNAPWQNVMENDRYALSKAADCFTIHDAYKAPDGFSTQIFTGVMALVMGIVTMIRLTRTMPKKFTDANLYPGPIYCVDAMIKSHPYAHQLSAPVITGTEFLAFMKRMAEMEDRVSVLSVKPTAMPADKEDLLNAALIRIDTLERELAATKKTLEEAMAQQEEVLAYIEKKKKKKKLVFY</sequence>
<dbReference type="InterPro" id="IPR051026">
    <property type="entry name" value="PI/PC_transfer"/>
</dbReference>
<dbReference type="SMART" id="SM01100">
    <property type="entry name" value="CRAL_TRIO_N"/>
    <property type="match status" value="1"/>
</dbReference>